<keyword evidence="8" id="KW-0395">Inflammatory response</keyword>
<evidence type="ECO:0000256" key="2">
    <source>
        <dbReference type="ARBA" id="ARBA00010868"/>
    </source>
</evidence>
<keyword evidence="7" id="KW-1015">Disulfide bond</keyword>
<dbReference type="InterPro" id="IPR039809">
    <property type="entry name" value="Chemokine_b/g/d"/>
</dbReference>
<dbReference type="GO" id="GO:0048245">
    <property type="term" value="P:eosinophil chemotaxis"/>
    <property type="evidence" value="ECO:0007669"/>
    <property type="project" value="TreeGrafter"/>
</dbReference>
<evidence type="ECO:0000256" key="1">
    <source>
        <dbReference type="ARBA" id="ARBA00004613"/>
    </source>
</evidence>
<feature type="region of interest" description="Disordered" evidence="11">
    <location>
        <begin position="108"/>
        <end position="165"/>
    </location>
</feature>
<dbReference type="GO" id="GO:0008009">
    <property type="term" value="F:chemokine activity"/>
    <property type="evidence" value="ECO:0007669"/>
    <property type="project" value="InterPro"/>
</dbReference>
<dbReference type="GO" id="GO:0005615">
    <property type="term" value="C:extracellular space"/>
    <property type="evidence" value="ECO:0007669"/>
    <property type="project" value="UniProtKB-KW"/>
</dbReference>
<sequence length="165" mass="18681">MAEDRAKRGEPACTMNLWLLAFLVACFVDTWAPAVHAQGVFEDCCLAYHPQVQWKLLKQARSYLRQDVSGSCNLPAVIFYFPRKQKMVCANPKAKWVQDGMKLLDRRNEAHPKHHQGTRRISPGSHSEGKKLRSRTSKLPLSTFRDHTRSSQRNASHLTTANPGG</sequence>
<dbReference type="SUPFAM" id="SSF54117">
    <property type="entry name" value="Interleukin 8-like chemokines"/>
    <property type="match status" value="1"/>
</dbReference>
<protein>
    <recommendedName>
        <fullName evidence="9">C-C motif chemokine 25</fullName>
    </recommendedName>
    <alternativeName>
        <fullName evidence="10">Small-inducible cytokine A25</fullName>
    </alternativeName>
</protein>
<feature type="chain" id="PRO_5029784299" description="C-C motif chemokine 25" evidence="12">
    <location>
        <begin position="38"/>
        <end position="165"/>
    </location>
</feature>
<dbReference type="PANTHER" id="PTHR12015">
    <property type="entry name" value="SMALL INDUCIBLE CYTOKINE A"/>
    <property type="match status" value="1"/>
</dbReference>
<evidence type="ECO:0000256" key="12">
    <source>
        <dbReference type="SAM" id="SignalP"/>
    </source>
</evidence>
<evidence type="ECO:0000256" key="9">
    <source>
        <dbReference type="ARBA" id="ARBA00070046"/>
    </source>
</evidence>
<dbReference type="GO" id="GO:0061844">
    <property type="term" value="P:antimicrobial humoral immune response mediated by antimicrobial peptide"/>
    <property type="evidence" value="ECO:0007669"/>
    <property type="project" value="TreeGrafter"/>
</dbReference>
<dbReference type="PANTHER" id="PTHR12015:SF70">
    <property type="entry name" value="C-C MOTIF CHEMOKINE 25"/>
    <property type="match status" value="1"/>
</dbReference>
<evidence type="ECO:0000256" key="10">
    <source>
        <dbReference type="ARBA" id="ARBA00077260"/>
    </source>
</evidence>
<dbReference type="GO" id="GO:0006954">
    <property type="term" value="P:inflammatory response"/>
    <property type="evidence" value="ECO:0007669"/>
    <property type="project" value="UniProtKB-KW"/>
</dbReference>
<evidence type="ECO:0000256" key="3">
    <source>
        <dbReference type="ARBA" id="ARBA00022500"/>
    </source>
</evidence>
<evidence type="ECO:0000256" key="7">
    <source>
        <dbReference type="ARBA" id="ARBA00023157"/>
    </source>
</evidence>
<dbReference type="EMBL" id="JACAGC010000017">
    <property type="protein sequence ID" value="KAF6305928.1"/>
    <property type="molecule type" value="Genomic_DNA"/>
</dbReference>
<name>A0A7J7TZA4_RHIFE</name>
<dbReference type="InterPro" id="IPR001811">
    <property type="entry name" value="Chemokine_IL8-like_dom"/>
</dbReference>
<dbReference type="GO" id="GO:0070098">
    <property type="term" value="P:chemokine-mediated signaling pathway"/>
    <property type="evidence" value="ECO:0007669"/>
    <property type="project" value="TreeGrafter"/>
</dbReference>
<evidence type="ECO:0000256" key="5">
    <source>
        <dbReference type="ARBA" id="ARBA00022525"/>
    </source>
</evidence>
<evidence type="ECO:0000256" key="11">
    <source>
        <dbReference type="SAM" id="MobiDB-lite"/>
    </source>
</evidence>
<organism evidence="14 15">
    <name type="scientific">Rhinolophus ferrumequinum</name>
    <name type="common">Greater horseshoe bat</name>
    <dbReference type="NCBI Taxonomy" id="59479"/>
    <lineage>
        <taxon>Eukaryota</taxon>
        <taxon>Metazoa</taxon>
        <taxon>Chordata</taxon>
        <taxon>Craniata</taxon>
        <taxon>Vertebrata</taxon>
        <taxon>Euteleostomi</taxon>
        <taxon>Mammalia</taxon>
        <taxon>Eutheria</taxon>
        <taxon>Laurasiatheria</taxon>
        <taxon>Chiroptera</taxon>
        <taxon>Yinpterochiroptera</taxon>
        <taxon>Rhinolophoidea</taxon>
        <taxon>Rhinolophidae</taxon>
        <taxon>Rhinolophinae</taxon>
        <taxon>Rhinolophus</taxon>
    </lineage>
</organism>
<feature type="compositionally biased region" description="Polar residues" evidence="11">
    <location>
        <begin position="151"/>
        <end position="165"/>
    </location>
</feature>
<comment type="subcellular location">
    <subcellularLocation>
        <location evidence="1">Secreted</location>
    </subcellularLocation>
</comment>
<evidence type="ECO:0000256" key="8">
    <source>
        <dbReference type="ARBA" id="ARBA00023198"/>
    </source>
</evidence>
<feature type="domain" description="Chemokine interleukin-8-like" evidence="13">
    <location>
        <begin position="41"/>
        <end position="104"/>
    </location>
</feature>
<reference evidence="14 15" key="1">
    <citation type="journal article" date="2020" name="Nature">
        <title>Six reference-quality genomes reveal evolution of bat adaptations.</title>
        <authorList>
            <person name="Jebb D."/>
            <person name="Huang Z."/>
            <person name="Pippel M."/>
            <person name="Hughes G.M."/>
            <person name="Lavrichenko K."/>
            <person name="Devanna P."/>
            <person name="Winkler S."/>
            <person name="Jermiin L.S."/>
            <person name="Skirmuntt E.C."/>
            <person name="Katzourakis A."/>
            <person name="Burkitt-Gray L."/>
            <person name="Ray D.A."/>
            <person name="Sullivan K.A.M."/>
            <person name="Roscito J.G."/>
            <person name="Kirilenko B.M."/>
            <person name="Davalos L.M."/>
            <person name="Corthals A.P."/>
            <person name="Power M.L."/>
            <person name="Jones G."/>
            <person name="Ransome R.D."/>
            <person name="Dechmann D.K.N."/>
            <person name="Locatelli A.G."/>
            <person name="Puechmaille S.J."/>
            <person name="Fedrigo O."/>
            <person name="Jarvis E.D."/>
            <person name="Hiller M."/>
            <person name="Vernes S.C."/>
            <person name="Myers E.W."/>
            <person name="Teeling E.C."/>
        </authorList>
    </citation>
    <scope>NUCLEOTIDE SEQUENCE [LARGE SCALE GENOMIC DNA]</scope>
    <source>
        <strain evidence="14">MRhiFer1</strain>
        <tissue evidence="14">Lung</tissue>
    </source>
</reference>
<evidence type="ECO:0000256" key="4">
    <source>
        <dbReference type="ARBA" id="ARBA00022514"/>
    </source>
</evidence>
<gene>
    <name evidence="14" type="ORF">mRhiFer1_002348</name>
</gene>
<comment type="caution">
    <text evidence="14">The sequence shown here is derived from an EMBL/GenBank/DDBJ whole genome shotgun (WGS) entry which is preliminary data.</text>
</comment>
<evidence type="ECO:0000313" key="14">
    <source>
        <dbReference type="EMBL" id="KAF6305928.1"/>
    </source>
</evidence>
<keyword evidence="5" id="KW-0964">Secreted</keyword>
<dbReference type="Gene3D" id="2.40.50.40">
    <property type="match status" value="1"/>
</dbReference>
<dbReference type="Pfam" id="PF00048">
    <property type="entry name" value="IL8"/>
    <property type="match status" value="1"/>
</dbReference>
<keyword evidence="6 12" id="KW-0732">Signal</keyword>
<proteinExistence type="inferred from homology"/>
<feature type="signal peptide" evidence="12">
    <location>
        <begin position="1"/>
        <end position="37"/>
    </location>
</feature>
<dbReference type="FunFam" id="2.40.50.40:FF:000026">
    <property type="entry name" value="C-C motif chemokine 25"/>
    <property type="match status" value="1"/>
</dbReference>
<evidence type="ECO:0000259" key="13">
    <source>
        <dbReference type="SMART" id="SM00199"/>
    </source>
</evidence>
<evidence type="ECO:0000256" key="6">
    <source>
        <dbReference type="ARBA" id="ARBA00022729"/>
    </source>
</evidence>
<dbReference type="PROSITE" id="PS51257">
    <property type="entry name" value="PROKAR_LIPOPROTEIN"/>
    <property type="match status" value="1"/>
</dbReference>
<evidence type="ECO:0000313" key="15">
    <source>
        <dbReference type="Proteomes" id="UP000585614"/>
    </source>
</evidence>
<dbReference type="SMART" id="SM00199">
    <property type="entry name" value="SCY"/>
    <property type="match status" value="1"/>
</dbReference>
<comment type="similarity">
    <text evidence="2">Belongs to the intercrine beta (chemokine CC) family.</text>
</comment>
<dbReference type="InterPro" id="IPR036048">
    <property type="entry name" value="Interleukin_8-like_sf"/>
</dbReference>
<dbReference type="GO" id="GO:0048020">
    <property type="term" value="F:CCR chemokine receptor binding"/>
    <property type="evidence" value="ECO:0007669"/>
    <property type="project" value="TreeGrafter"/>
</dbReference>
<keyword evidence="4" id="KW-0202">Cytokine</keyword>
<keyword evidence="3" id="KW-0145">Chemotaxis</keyword>
<accession>A0A7J7TZA4</accession>
<dbReference type="Proteomes" id="UP000585614">
    <property type="component" value="Unassembled WGS sequence"/>
</dbReference>
<dbReference type="GO" id="GO:0030335">
    <property type="term" value="P:positive regulation of cell migration"/>
    <property type="evidence" value="ECO:0007669"/>
    <property type="project" value="TreeGrafter"/>
</dbReference>
<dbReference type="AlphaFoldDB" id="A0A7J7TZA4"/>